<evidence type="ECO:0000313" key="1">
    <source>
        <dbReference type="EMBL" id="GMH11910.1"/>
    </source>
</evidence>
<gene>
    <name evidence="1" type="ORF">Nepgr_013751</name>
</gene>
<dbReference type="Proteomes" id="UP001279734">
    <property type="component" value="Unassembled WGS sequence"/>
</dbReference>
<protein>
    <submittedName>
        <fullName evidence="1">Uncharacterized protein</fullName>
    </submittedName>
</protein>
<evidence type="ECO:0000313" key="2">
    <source>
        <dbReference type="Proteomes" id="UP001279734"/>
    </source>
</evidence>
<organism evidence="1 2">
    <name type="scientific">Nepenthes gracilis</name>
    <name type="common">Slender pitcher plant</name>
    <dbReference type="NCBI Taxonomy" id="150966"/>
    <lineage>
        <taxon>Eukaryota</taxon>
        <taxon>Viridiplantae</taxon>
        <taxon>Streptophyta</taxon>
        <taxon>Embryophyta</taxon>
        <taxon>Tracheophyta</taxon>
        <taxon>Spermatophyta</taxon>
        <taxon>Magnoliopsida</taxon>
        <taxon>eudicotyledons</taxon>
        <taxon>Gunneridae</taxon>
        <taxon>Pentapetalae</taxon>
        <taxon>Caryophyllales</taxon>
        <taxon>Nepenthaceae</taxon>
        <taxon>Nepenthes</taxon>
    </lineage>
</organism>
<dbReference type="EMBL" id="BSYO01000011">
    <property type="protein sequence ID" value="GMH11910.1"/>
    <property type="molecule type" value="Genomic_DNA"/>
</dbReference>
<sequence length="93" mass="10821">MSMESMRSSPSIITNLLPPFKRPMPSHSLLQNRYVLHQLLLHRTPKIALYPPALGIRFASIEAQRLVYWPLGRNSSQRENRSRYLHLSLPVFP</sequence>
<accession>A0AAD3XPQ1</accession>
<comment type="caution">
    <text evidence="1">The sequence shown here is derived from an EMBL/GenBank/DDBJ whole genome shotgun (WGS) entry which is preliminary data.</text>
</comment>
<dbReference type="AlphaFoldDB" id="A0AAD3XPQ1"/>
<keyword evidence="2" id="KW-1185">Reference proteome</keyword>
<reference evidence="1" key="1">
    <citation type="submission" date="2023-05" db="EMBL/GenBank/DDBJ databases">
        <title>Nepenthes gracilis genome sequencing.</title>
        <authorList>
            <person name="Fukushima K."/>
        </authorList>
    </citation>
    <scope>NUCLEOTIDE SEQUENCE</scope>
    <source>
        <strain evidence="1">SING2019-196</strain>
    </source>
</reference>
<proteinExistence type="predicted"/>
<name>A0AAD3XPQ1_NEPGR</name>